<evidence type="ECO:0000313" key="2">
    <source>
        <dbReference type="Proteomes" id="UP000001746"/>
    </source>
</evidence>
<keyword evidence="2" id="KW-1185">Reference proteome</keyword>
<sequence>MVILVSLRIATKLIIFMICGRVRLSTRVAGWHGTMTRTVDRTGGEQSDKYGTFVTGDGNFVVYDRENPDAWIQSDFALDLSGQ</sequence>
<dbReference type="AlphaFoldDB" id="C7NXR2"/>
<proteinExistence type="predicted"/>
<dbReference type="HOGENOM" id="CLU_2534561_0_0_2"/>
<protein>
    <submittedName>
        <fullName evidence="1">Uncharacterized protein</fullName>
    </submittedName>
</protein>
<evidence type="ECO:0000313" key="1">
    <source>
        <dbReference type="EMBL" id="ACV46500.1"/>
    </source>
</evidence>
<gene>
    <name evidence="1" type="ordered locus">Hmuk_0363</name>
</gene>
<name>C7NXR2_HALMD</name>
<dbReference type="eggNOG" id="arCOG07553">
    <property type="taxonomic scope" value="Archaea"/>
</dbReference>
<dbReference type="EMBL" id="CP001688">
    <property type="protein sequence ID" value="ACV46500.1"/>
    <property type="molecule type" value="Genomic_DNA"/>
</dbReference>
<dbReference type="Proteomes" id="UP000001746">
    <property type="component" value="Chromosome"/>
</dbReference>
<organism evidence="1 2">
    <name type="scientific">Halomicrobium mukohataei (strain ATCC 700874 / DSM 12286 / JCM 9738 / NCIMB 13541)</name>
    <name type="common">Haloarcula mukohataei</name>
    <dbReference type="NCBI Taxonomy" id="485914"/>
    <lineage>
        <taxon>Archaea</taxon>
        <taxon>Methanobacteriati</taxon>
        <taxon>Methanobacteriota</taxon>
        <taxon>Stenosarchaea group</taxon>
        <taxon>Halobacteria</taxon>
        <taxon>Halobacteriales</taxon>
        <taxon>Haloarculaceae</taxon>
        <taxon>Halomicrobium</taxon>
    </lineage>
</organism>
<reference evidence="1 2" key="1">
    <citation type="journal article" date="2009" name="Stand. Genomic Sci.">
        <title>Complete genome sequence of Halomicrobium mukohataei type strain (arg-2).</title>
        <authorList>
            <person name="Tindall B.J."/>
            <person name="Schneider S."/>
            <person name="Lapidus A."/>
            <person name="Copeland A."/>
            <person name="Glavina Del Rio T."/>
            <person name="Nolan M."/>
            <person name="Lucas S."/>
            <person name="Chen F."/>
            <person name="Tice H."/>
            <person name="Cheng J.F."/>
            <person name="Saunders E."/>
            <person name="Bruce D."/>
            <person name="Goodwin L."/>
            <person name="Pitluck S."/>
            <person name="Mikhailova N."/>
            <person name="Pati A."/>
            <person name="Ivanova N."/>
            <person name="Mavrommatis K."/>
            <person name="Chen A."/>
            <person name="Palaniappan K."/>
            <person name="Chain P."/>
            <person name="Land M."/>
            <person name="Hauser L."/>
            <person name="Chang Y.J."/>
            <person name="Jeffries C.D."/>
            <person name="Brettin T."/>
            <person name="Han C."/>
            <person name="Rohde M."/>
            <person name="Goker M."/>
            <person name="Bristow J."/>
            <person name="Eisen J.A."/>
            <person name="Markowitz V."/>
            <person name="Hugenholtz P."/>
            <person name="Klenk H.P."/>
            <person name="Kyrpides N.C."/>
            <person name="Detter J.C."/>
        </authorList>
    </citation>
    <scope>NUCLEOTIDE SEQUENCE [LARGE SCALE GENOMIC DNA]</scope>
    <source>
        <strain evidence="2">ATCC 700874 / DSM 12286 / JCM 9738 / NCIMB 13541</strain>
    </source>
</reference>
<accession>C7NXR2</accession>
<dbReference type="Pfam" id="PF24018">
    <property type="entry name" value="DUF7331"/>
    <property type="match status" value="1"/>
</dbReference>
<dbReference type="STRING" id="485914.Hmuk_0363"/>
<dbReference type="InterPro" id="IPR055755">
    <property type="entry name" value="DUF7331"/>
</dbReference>
<dbReference type="KEGG" id="hmu:Hmuk_0363"/>